<keyword evidence="6" id="KW-0812">Transmembrane</keyword>
<keyword evidence="8" id="KW-0472">Membrane</keyword>
<dbReference type="SUPFAM" id="SSF54523">
    <property type="entry name" value="Pili subunits"/>
    <property type="match status" value="1"/>
</dbReference>
<dbReference type="GO" id="GO:0015628">
    <property type="term" value="P:protein secretion by the type II secretion system"/>
    <property type="evidence" value="ECO:0007669"/>
    <property type="project" value="InterPro"/>
</dbReference>
<dbReference type="OrthoDB" id="2313614at2"/>
<feature type="domain" description="General secretion pathway GspH" evidence="11">
    <location>
        <begin position="54"/>
        <end position="178"/>
    </location>
</feature>
<evidence type="ECO:0000256" key="4">
    <source>
        <dbReference type="ARBA" id="ARBA00022481"/>
    </source>
</evidence>
<evidence type="ECO:0000256" key="9">
    <source>
        <dbReference type="ARBA" id="ARBA00025772"/>
    </source>
</evidence>
<dbReference type="KEGG" id="hna:Hneap_0021"/>
<evidence type="ECO:0000256" key="5">
    <source>
        <dbReference type="ARBA" id="ARBA00022519"/>
    </source>
</evidence>
<sequence>MPNHFTEPGFTPPDSALGFTAIELMMTLIIAMILLAIAIPSFSRMKAQNHLATTANDFVSAFGAARQTAIVKGRPVTLCAGDQSGCFDTVDWSNGWLAFVDADKSGTLNAGEPVVFTGVARRGDVVVQGNTPVEKPIIFSPLGFASQPGGAFTAGTLRVCVPADIANNARDLVLAKSGRLRVEAKDLSGACPAP</sequence>
<reference evidence="12 13" key="1">
    <citation type="submission" date="2009-10" db="EMBL/GenBank/DDBJ databases">
        <title>Complete sequence of Halothiobacillus neapolitanus c2.</title>
        <authorList>
            <consortium name="US DOE Joint Genome Institute"/>
            <person name="Lucas S."/>
            <person name="Copeland A."/>
            <person name="Lapidus A."/>
            <person name="Glavina del Rio T."/>
            <person name="Tice H."/>
            <person name="Bruce D."/>
            <person name="Goodwin L."/>
            <person name="Pitluck S."/>
            <person name="Davenport K."/>
            <person name="Brettin T."/>
            <person name="Detter J.C."/>
            <person name="Han C."/>
            <person name="Tapia R."/>
            <person name="Larimer F."/>
            <person name="Land M."/>
            <person name="Hauser L."/>
            <person name="Kyrpides N."/>
            <person name="Mikhailova N."/>
            <person name="Kerfeld C."/>
            <person name="Cannon G."/>
            <person name="Heinhort S."/>
        </authorList>
    </citation>
    <scope>NUCLEOTIDE SEQUENCE [LARGE SCALE GENOMIC DNA]</scope>
    <source>
        <strain evidence="13">ATCC 23641 / c2</strain>
    </source>
</reference>
<dbReference type="GO" id="GO:0015627">
    <property type="term" value="C:type II protein secretion system complex"/>
    <property type="evidence" value="ECO:0007669"/>
    <property type="project" value="InterPro"/>
</dbReference>
<comment type="similarity">
    <text evidence="9">Belongs to the GSP H family.</text>
</comment>
<evidence type="ECO:0000256" key="6">
    <source>
        <dbReference type="ARBA" id="ARBA00022692"/>
    </source>
</evidence>
<dbReference type="STRING" id="555778.Hneap_0021"/>
<evidence type="ECO:0000256" key="8">
    <source>
        <dbReference type="ARBA" id="ARBA00023136"/>
    </source>
</evidence>
<dbReference type="Pfam" id="PF12019">
    <property type="entry name" value="GspH"/>
    <property type="match status" value="1"/>
</dbReference>
<dbReference type="InterPro" id="IPR022346">
    <property type="entry name" value="T2SS_GspH"/>
</dbReference>
<evidence type="ECO:0000256" key="2">
    <source>
        <dbReference type="ARBA" id="ARBA00021549"/>
    </source>
</evidence>
<organism evidence="12 13">
    <name type="scientific">Halothiobacillus neapolitanus (strain ATCC 23641 / DSM 15147 / CIP 104769 / NCIMB 8539 / c2)</name>
    <name type="common">Thiobacillus neapolitanus</name>
    <dbReference type="NCBI Taxonomy" id="555778"/>
    <lineage>
        <taxon>Bacteria</taxon>
        <taxon>Pseudomonadati</taxon>
        <taxon>Pseudomonadota</taxon>
        <taxon>Gammaproteobacteria</taxon>
        <taxon>Chromatiales</taxon>
        <taxon>Halothiobacillaceae</taxon>
        <taxon>Halothiobacillus</taxon>
    </lineage>
</organism>
<dbReference type="HOGENOM" id="CLU_084761_1_1_6"/>
<keyword evidence="13" id="KW-1185">Reference proteome</keyword>
<proteinExistence type="inferred from homology"/>
<gene>
    <name evidence="12" type="ordered locus">Hneap_0021</name>
</gene>
<name>D0KVW0_HALNC</name>
<comment type="subcellular location">
    <subcellularLocation>
        <location evidence="1">Cell inner membrane</location>
        <topology evidence="1">Single-pass membrane protein</topology>
    </subcellularLocation>
</comment>
<evidence type="ECO:0000256" key="3">
    <source>
        <dbReference type="ARBA" id="ARBA00022475"/>
    </source>
</evidence>
<dbReference type="GO" id="GO:0005886">
    <property type="term" value="C:plasma membrane"/>
    <property type="evidence" value="ECO:0007669"/>
    <property type="project" value="UniProtKB-SubCell"/>
</dbReference>
<evidence type="ECO:0000256" key="7">
    <source>
        <dbReference type="ARBA" id="ARBA00022989"/>
    </source>
</evidence>
<evidence type="ECO:0000256" key="10">
    <source>
        <dbReference type="ARBA" id="ARBA00030775"/>
    </source>
</evidence>
<evidence type="ECO:0000256" key="1">
    <source>
        <dbReference type="ARBA" id="ARBA00004377"/>
    </source>
</evidence>
<evidence type="ECO:0000259" key="11">
    <source>
        <dbReference type="Pfam" id="PF12019"/>
    </source>
</evidence>
<dbReference type="EMBL" id="CP001801">
    <property type="protein sequence ID" value="ACX94887.1"/>
    <property type="molecule type" value="Genomic_DNA"/>
</dbReference>
<keyword evidence="3" id="KW-1003">Cell membrane</keyword>
<evidence type="ECO:0000313" key="12">
    <source>
        <dbReference type="EMBL" id="ACX94887.1"/>
    </source>
</evidence>
<dbReference type="InterPro" id="IPR045584">
    <property type="entry name" value="Pilin-like"/>
</dbReference>
<protein>
    <recommendedName>
        <fullName evidence="2">Type II secretion system protein H</fullName>
    </recommendedName>
    <alternativeName>
        <fullName evidence="10">General secretion pathway protein H</fullName>
    </alternativeName>
</protein>
<keyword evidence="7" id="KW-1133">Transmembrane helix</keyword>
<evidence type="ECO:0000313" key="13">
    <source>
        <dbReference type="Proteomes" id="UP000009102"/>
    </source>
</evidence>
<dbReference type="RefSeq" id="WP_012822924.1">
    <property type="nucleotide sequence ID" value="NC_013422.1"/>
</dbReference>
<dbReference type="eggNOG" id="COG4970">
    <property type="taxonomic scope" value="Bacteria"/>
</dbReference>
<dbReference type="AlphaFoldDB" id="D0KVW0"/>
<keyword evidence="5" id="KW-0997">Cell inner membrane</keyword>
<dbReference type="Proteomes" id="UP000009102">
    <property type="component" value="Chromosome"/>
</dbReference>
<keyword evidence="4" id="KW-0488">Methylation</keyword>
<accession>D0KVW0</accession>
<dbReference type="Gene3D" id="3.55.40.10">
    <property type="entry name" value="minor pseudopilin epsh domain"/>
    <property type="match status" value="1"/>
</dbReference>